<dbReference type="EMBL" id="GL871041">
    <property type="protein sequence ID" value="EGC36000.1"/>
    <property type="molecule type" value="Genomic_DNA"/>
</dbReference>
<dbReference type="InParanoid" id="F0ZJA1"/>
<proteinExistence type="predicted"/>
<dbReference type="VEuPathDB" id="AmoebaDB:DICPUDRAFT_151610"/>
<dbReference type="OrthoDB" id="18475at2759"/>
<feature type="compositionally biased region" description="Low complexity" evidence="1">
    <location>
        <begin position="229"/>
        <end position="243"/>
    </location>
</feature>
<keyword evidence="2" id="KW-0812">Transmembrane</keyword>
<keyword evidence="4" id="KW-1185">Reference proteome</keyword>
<evidence type="ECO:0000256" key="1">
    <source>
        <dbReference type="SAM" id="MobiDB-lite"/>
    </source>
</evidence>
<dbReference type="GeneID" id="10500369"/>
<dbReference type="RefSeq" id="XP_003287501.1">
    <property type="nucleotide sequence ID" value="XM_003287453.1"/>
</dbReference>
<feature type="region of interest" description="Disordered" evidence="1">
    <location>
        <begin position="220"/>
        <end position="243"/>
    </location>
</feature>
<dbReference type="AlphaFoldDB" id="F0ZJA1"/>
<name>F0ZJA1_DICPU</name>
<protein>
    <recommendedName>
        <fullName evidence="5">Transmembrane protein</fullName>
    </recommendedName>
</protein>
<reference evidence="4" key="1">
    <citation type="journal article" date="2011" name="Genome Biol.">
        <title>Comparative genomics of the social amoebae Dictyostelium discoideum and Dictyostelium purpureum.</title>
        <authorList>
            <consortium name="US DOE Joint Genome Institute (JGI-PGF)"/>
            <person name="Sucgang R."/>
            <person name="Kuo A."/>
            <person name="Tian X."/>
            <person name="Salerno W."/>
            <person name="Parikh A."/>
            <person name="Feasley C.L."/>
            <person name="Dalin E."/>
            <person name="Tu H."/>
            <person name="Huang E."/>
            <person name="Barry K."/>
            <person name="Lindquist E."/>
            <person name="Shapiro H."/>
            <person name="Bruce D."/>
            <person name="Schmutz J."/>
            <person name="Salamov A."/>
            <person name="Fey P."/>
            <person name="Gaudet P."/>
            <person name="Anjard C."/>
            <person name="Babu M.M."/>
            <person name="Basu S."/>
            <person name="Bushmanova Y."/>
            <person name="van der Wel H."/>
            <person name="Katoh-Kurasawa M."/>
            <person name="Dinh C."/>
            <person name="Coutinho P.M."/>
            <person name="Saito T."/>
            <person name="Elias M."/>
            <person name="Schaap P."/>
            <person name="Kay R.R."/>
            <person name="Henrissat B."/>
            <person name="Eichinger L."/>
            <person name="Rivero F."/>
            <person name="Putnam N.H."/>
            <person name="West C.M."/>
            <person name="Loomis W.F."/>
            <person name="Chisholm R.L."/>
            <person name="Shaulsky G."/>
            <person name="Strassmann J.E."/>
            <person name="Queller D.C."/>
            <person name="Kuspa A."/>
            <person name="Grigoriev I.V."/>
        </authorList>
    </citation>
    <scope>NUCLEOTIDE SEQUENCE [LARGE SCALE GENOMIC DNA]</scope>
    <source>
        <strain evidence="4">QSDP1</strain>
    </source>
</reference>
<sequence>MQNQKFVYPVSSPYQVVIKSKRIGYIGRRFQRDMPIELRPYISEERYQKTIRYLENVSKYTYIGQVISFLPSIIIGVVMVGVGETKKTETTTPIYWYIGIIILGISFIYIFIALATFRSKYIKNLAYAVQKCHTEYNNEFGISWTLKYVDFRNRKNKNRQKLWCELTIPNNATLQQPIPHPNAYPNQNDQQQQQQQQTQYIPMNYYYSTQPQQQYVYPGTGLQLGNGNNGQQPQNINQPYYSYPNSNSVVIPIDNQPSDDAKPVQLSKNI</sequence>
<dbReference type="FunCoup" id="F0ZJA1">
    <property type="interactions" value="743"/>
</dbReference>
<feature type="transmembrane region" description="Helical" evidence="2">
    <location>
        <begin position="62"/>
        <end position="82"/>
    </location>
</feature>
<dbReference type="eggNOG" id="ENOG502R6MS">
    <property type="taxonomic scope" value="Eukaryota"/>
</dbReference>
<evidence type="ECO:0000313" key="3">
    <source>
        <dbReference type="EMBL" id="EGC36000.1"/>
    </source>
</evidence>
<dbReference type="OMA" id="AVQKCHT"/>
<keyword evidence="2" id="KW-0472">Membrane</keyword>
<organism evidence="3 4">
    <name type="scientific">Dictyostelium purpureum</name>
    <name type="common">Slime mold</name>
    <dbReference type="NCBI Taxonomy" id="5786"/>
    <lineage>
        <taxon>Eukaryota</taxon>
        <taxon>Amoebozoa</taxon>
        <taxon>Evosea</taxon>
        <taxon>Eumycetozoa</taxon>
        <taxon>Dictyostelia</taxon>
        <taxon>Dictyosteliales</taxon>
        <taxon>Dictyosteliaceae</taxon>
        <taxon>Dictyostelium</taxon>
    </lineage>
</organism>
<feature type="region of interest" description="Disordered" evidence="1">
    <location>
        <begin position="175"/>
        <end position="197"/>
    </location>
</feature>
<dbReference type="KEGG" id="dpp:DICPUDRAFT_151610"/>
<evidence type="ECO:0008006" key="5">
    <source>
        <dbReference type="Google" id="ProtNLM"/>
    </source>
</evidence>
<evidence type="ECO:0000313" key="4">
    <source>
        <dbReference type="Proteomes" id="UP000001064"/>
    </source>
</evidence>
<accession>F0ZJA1</accession>
<keyword evidence="2" id="KW-1133">Transmembrane helix</keyword>
<feature type="transmembrane region" description="Helical" evidence="2">
    <location>
        <begin position="94"/>
        <end position="117"/>
    </location>
</feature>
<dbReference type="Proteomes" id="UP000001064">
    <property type="component" value="Unassembled WGS sequence"/>
</dbReference>
<gene>
    <name evidence="3" type="ORF">DICPUDRAFT_151610</name>
</gene>
<evidence type="ECO:0000256" key="2">
    <source>
        <dbReference type="SAM" id="Phobius"/>
    </source>
</evidence>